<dbReference type="Proteomes" id="UP000193570">
    <property type="component" value="Unassembled WGS sequence"/>
</dbReference>
<proteinExistence type="inferred from homology"/>
<feature type="domain" description="Peptidase metallopeptidase" evidence="15">
    <location>
        <begin position="182"/>
        <end position="323"/>
    </location>
</feature>
<reference evidence="16 17" key="1">
    <citation type="submission" date="2017-03" db="EMBL/GenBank/DDBJ databases">
        <authorList>
            <person name="Afonso C.L."/>
            <person name="Miller P.J."/>
            <person name="Scott M.A."/>
            <person name="Spackman E."/>
            <person name="Goraichik I."/>
            <person name="Dimitrov K.M."/>
            <person name="Suarez D.L."/>
            <person name="Swayne D.E."/>
        </authorList>
    </citation>
    <scope>NUCLEOTIDE SEQUENCE [LARGE SCALE GENOMIC DNA]</scope>
    <source>
        <strain evidence="16 17">CECT 8625</strain>
    </source>
</reference>
<keyword evidence="9" id="KW-0677">Repeat</keyword>
<keyword evidence="10 16" id="KW-0378">Hydrolase</keyword>
<dbReference type="SUPFAM" id="SSF51120">
    <property type="entry name" value="beta-Roll"/>
    <property type="match status" value="3"/>
</dbReference>
<evidence type="ECO:0000256" key="8">
    <source>
        <dbReference type="ARBA" id="ARBA00022723"/>
    </source>
</evidence>
<comment type="cofactor">
    <cofactor evidence="1">
        <name>Ca(2+)</name>
        <dbReference type="ChEBI" id="CHEBI:29108"/>
    </cofactor>
</comment>
<evidence type="ECO:0000256" key="11">
    <source>
        <dbReference type="ARBA" id="ARBA00022833"/>
    </source>
</evidence>
<keyword evidence="13" id="KW-0472">Membrane</keyword>
<evidence type="ECO:0000313" key="16">
    <source>
        <dbReference type="EMBL" id="SLN56733.1"/>
    </source>
</evidence>
<evidence type="ECO:0000256" key="12">
    <source>
        <dbReference type="ARBA" id="ARBA00023026"/>
    </source>
</evidence>
<evidence type="ECO:0000256" key="14">
    <source>
        <dbReference type="SAM" id="MobiDB-lite"/>
    </source>
</evidence>
<keyword evidence="8" id="KW-0479">Metal-binding</keyword>
<feature type="region of interest" description="Disordered" evidence="14">
    <location>
        <begin position="533"/>
        <end position="642"/>
    </location>
</feature>
<dbReference type="Gene3D" id="2.60.120.380">
    <property type="match status" value="1"/>
</dbReference>
<dbReference type="InterPro" id="IPR024079">
    <property type="entry name" value="MetalloPept_cat_dom_sf"/>
</dbReference>
<dbReference type="InterPro" id="IPR013858">
    <property type="entry name" value="Peptidase_M10B_C"/>
</dbReference>
<dbReference type="EC" id="3.4.24.40" evidence="16"/>
<dbReference type="PRINTS" id="PR00313">
    <property type="entry name" value="CABNDNGRPT"/>
</dbReference>
<dbReference type="Pfam" id="PF00353">
    <property type="entry name" value="HemolysinCabind"/>
    <property type="match status" value="6"/>
</dbReference>
<dbReference type="SMART" id="SM00235">
    <property type="entry name" value="ZnMc"/>
    <property type="match status" value="1"/>
</dbReference>
<dbReference type="GO" id="GO:0006508">
    <property type="term" value="P:proteolysis"/>
    <property type="evidence" value="ECO:0007669"/>
    <property type="project" value="UniProtKB-KW"/>
</dbReference>
<dbReference type="InterPro" id="IPR003995">
    <property type="entry name" value="RTX_toxin_determinant-A"/>
</dbReference>
<dbReference type="Gene3D" id="2.150.10.10">
    <property type="entry name" value="Serralysin-like metalloprotease, C-terminal"/>
    <property type="match status" value="5"/>
</dbReference>
<evidence type="ECO:0000256" key="1">
    <source>
        <dbReference type="ARBA" id="ARBA00001913"/>
    </source>
</evidence>
<feature type="compositionally biased region" description="Basic and acidic residues" evidence="14">
    <location>
        <begin position="728"/>
        <end position="740"/>
    </location>
</feature>
<dbReference type="PROSITE" id="PS00330">
    <property type="entry name" value="HEMOLYSIN_CALCIUM"/>
    <property type="match status" value="3"/>
</dbReference>
<organism evidence="16 17">
    <name type="scientific">Roseivivax jejudonensis</name>
    <dbReference type="NCBI Taxonomy" id="1529041"/>
    <lineage>
        <taxon>Bacteria</taxon>
        <taxon>Pseudomonadati</taxon>
        <taxon>Pseudomonadota</taxon>
        <taxon>Alphaproteobacteria</taxon>
        <taxon>Rhodobacterales</taxon>
        <taxon>Roseobacteraceae</taxon>
        <taxon>Roseivivax</taxon>
    </lineage>
</organism>
<protein>
    <submittedName>
        <fullName evidence="16">Serralysin</fullName>
        <ecNumber evidence="16">3.4.24.40</ecNumber>
    </submittedName>
</protein>
<dbReference type="InterPro" id="IPR050557">
    <property type="entry name" value="RTX_toxin/Mannuronan_C5-epim"/>
</dbReference>
<feature type="region of interest" description="Disordered" evidence="14">
    <location>
        <begin position="691"/>
        <end position="750"/>
    </location>
</feature>
<dbReference type="InterPro" id="IPR018511">
    <property type="entry name" value="Hemolysin-typ_Ca-bd_CS"/>
</dbReference>
<feature type="compositionally biased region" description="Low complexity" evidence="14">
    <location>
        <begin position="564"/>
        <end position="581"/>
    </location>
</feature>
<keyword evidence="11" id="KW-0862">Zinc</keyword>
<dbReference type="CDD" id="cd04277">
    <property type="entry name" value="ZnMc_serralysin_like"/>
    <property type="match status" value="1"/>
</dbReference>
<keyword evidence="17" id="KW-1185">Reference proteome</keyword>
<dbReference type="InterPro" id="IPR034033">
    <property type="entry name" value="Serralysin-like"/>
</dbReference>
<dbReference type="Pfam" id="PF00413">
    <property type="entry name" value="Peptidase_M10"/>
    <property type="match status" value="1"/>
</dbReference>
<evidence type="ECO:0000256" key="13">
    <source>
        <dbReference type="ARBA" id="ARBA00023136"/>
    </source>
</evidence>
<feature type="compositionally biased region" description="Pro residues" evidence="14">
    <location>
        <begin position="538"/>
        <end position="556"/>
    </location>
</feature>
<dbReference type="GO" id="GO:0016020">
    <property type="term" value="C:membrane"/>
    <property type="evidence" value="ECO:0007669"/>
    <property type="project" value="UniProtKB-SubCell"/>
</dbReference>
<dbReference type="SUPFAM" id="SSF55486">
    <property type="entry name" value="Metalloproteases ('zincins'), catalytic domain"/>
    <property type="match status" value="1"/>
</dbReference>
<evidence type="ECO:0000256" key="7">
    <source>
        <dbReference type="ARBA" id="ARBA00022670"/>
    </source>
</evidence>
<feature type="compositionally biased region" description="Gly residues" evidence="14">
    <location>
        <begin position="691"/>
        <end position="711"/>
    </location>
</feature>
<accession>A0A1X6ZNP2</accession>
<dbReference type="InterPro" id="IPR001818">
    <property type="entry name" value="Pept_M10_metallopeptidase"/>
</dbReference>
<keyword evidence="5" id="KW-0964">Secreted</keyword>
<dbReference type="GO" id="GO:0005509">
    <property type="term" value="F:calcium ion binding"/>
    <property type="evidence" value="ECO:0007669"/>
    <property type="project" value="InterPro"/>
</dbReference>
<comment type="similarity">
    <text evidence="4">Belongs to the peptidase M10B family.</text>
</comment>
<evidence type="ECO:0000256" key="4">
    <source>
        <dbReference type="ARBA" id="ARBA00009490"/>
    </source>
</evidence>
<evidence type="ECO:0000256" key="6">
    <source>
        <dbReference type="ARBA" id="ARBA00022656"/>
    </source>
</evidence>
<dbReference type="AlphaFoldDB" id="A0A1X6ZNP2"/>
<dbReference type="EMBL" id="FWFK01000005">
    <property type="protein sequence ID" value="SLN56733.1"/>
    <property type="molecule type" value="Genomic_DNA"/>
</dbReference>
<evidence type="ECO:0000256" key="2">
    <source>
        <dbReference type="ARBA" id="ARBA00004370"/>
    </source>
</evidence>
<dbReference type="PANTHER" id="PTHR38340:SF1">
    <property type="entry name" value="S-LAYER PROTEIN"/>
    <property type="match status" value="1"/>
</dbReference>
<dbReference type="Gene3D" id="3.40.390.10">
    <property type="entry name" value="Collagenase (Catalytic Domain)"/>
    <property type="match status" value="1"/>
</dbReference>
<evidence type="ECO:0000256" key="10">
    <source>
        <dbReference type="ARBA" id="ARBA00022801"/>
    </source>
</evidence>
<name>A0A1X6ZNP2_9RHOB</name>
<evidence type="ECO:0000256" key="3">
    <source>
        <dbReference type="ARBA" id="ARBA00004613"/>
    </source>
</evidence>
<dbReference type="GO" id="GO:0008270">
    <property type="term" value="F:zinc ion binding"/>
    <property type="evidence" value="ECO:0007669"/>
    <property type="project" value="InterPro"/>
</dbReference>
<sequence>MCNICQSLDSVMRDAATGAAVTYPTIGGTAGILASDEAVGTTTEQGDAASGRGTSASLDVGEIFQGEIDRNDASDWMAVDLEAGESYVFLAWGTGGSSDGLDDTMLTLRNGGGSEIASNDDMGGGNLFSAIEYTAQSSGTYYVDVSGASGERGEYKVIASPAEASIETAAIYLSEIEWGAPTPIRFENTNISVDLSGLTSQAQQLARWALDAWEEVSPLRFTETTRSADIVFDDNSSGAFAGPSYYYLDSGINEKSNVNVSTSWTDQYGTSRDSYSFETFVHEIGHALGLGHLGPYSGSIDFDTDALFANDSTLLSVMSYFEPDENPNVPADDVTALTPMLADIAAIQKLYGGTTAHTGNTTWGANSNVGGALGTAFAILYDGASAPGGFWDDGKVTYTIFDTGGIDKIDLSTVGVSQELHLGAGSVSDVGGIKGGLAIAAGTVIENAATGAGNDLIVGNNANNQLQGGRGNDTIYGGLGTDTAIFGVTLASATAVAEGQGVRITSDAGNDYLEGVERFAFTDGTVTRAQLLEQSQPEPEPQPQPKPEPEPEPTPSRPGSLVAGTEGNDTLTGTGNDDTLAGGEGSDSLIAGGGHDQIAGSDGNDTIRAGAGNDNIGGGTGRDSIDAGDGNDTVGGGFDEDSIFGGHGHDVLAGGAGEDILRGGTGDDTAGASYGHDELYGNAGDDSLGGGFGRDTINGDGGNDDIGGGEGNDVIDGGSGNDFVAGGGRHDVVRGGDGNDRLNGGEGNDTLTGGNGADMFLFNDMIEGERDIITDFELGFDSMRISGVENAPGSGLAGYLDALDPRDTADGAVLSFNGHEILLAGVDADDLDLGDFVFV</sequence>
<dbReference type="GO" id="GO:0004222">
    <property type="term" value="F:metalloendopeptidase activity"/>
    <property type="evidence" value="ECO:0007669"/>
    <property type="project" value="InterPro"/>
</dbReference>
<keyword evidence="6" id="KW-0800">Toxin</keyword>
<dbReference type="GO" id="GO:0031012">
    <property type="term" value="C:extracellular matrix"/>
    <property type="evidence" value="ECO:0007669"/>
    <property type="project" value="InterPro"/>
</dbReference>
<evidence type="ECO:0000259" key="15">
    <source>
        <dbReference type="SMART" id="SM00235"/>
    </source>
</evidence>
<dbReference type="InterPro" id="IPR001343">
    <property type="entry name" value="Hemolysn_Ca-bd"/>
</dbReference>
<dbReference type="InterPro" id="IPR007280">
    <property type="entry name" value="Peptidase_C_arc/bac"/>
</dbReference>
<dbReference type="InterPro" id="IPR011049">
    <property type="entry name" value="Serralysin-like_metalloprot_C"/>
</dbReference>
<dbReference type="GO" id="GO:0090729">
    <property type="term" value="F:toxin activity"/>
    <property type="evidence" value="ECO:0007669"/>
    <property type="project" value="UniProtKB-KW"/>
</dbReference>
<dbReference type="PRINTS" id="PR01488">
    <property type="entry name" value="RTXTOXINA"/>
</dbReference>
<evidence type="ECO:0000256" key="9">
    <source>
        <dbReference type="ARBA" id="ARBA00022737"/>
    </source>
</evidence>
<keyword evidence="7" id="KW-0645">Protease</keyword>
<gene>
    <name evidence="16" type="ORF">ROJ8625_02832</name>
</gene>
<dbReference type="Pfam" id="PF04151">
    <property type="entry name" value="PPC"/>
    <property type="match status" value="1"/>
</dbReference>
<dbReference type="InterPro" id="IPR006026">
    <property type="entry name" value="Peptidase_Metallo"/>
</dbReference>
<evidence type="ECO:0000256" key="5">
    <source>
        <dbReference type="ARBA" id="ARBA00022525"/>
    </source>
</evidence>
<keyword evidence="12" id="KW-0843">Virulence</keyword>
<dbReference type="GO" id="GO:0005615">
    <property type="term" value="C:extracellular space"/>
    <property type="evidence" value="ECO:0007669"/>
    <property type="project" value="InterPro"/>
</dbReference>
<evidence type="ECO:0000313" key="17">
    <source>
        <dbReference type="Proteomes" id="UP000193570"/>
    </source>
</evidence>
<dbReference type="PANTHER" id="PTHR38340">
    <property type="entry name" value="S-LAYER PROTEIN"/>
    <property type="match status" value="1"/>
</dbReference>
<comment type="subcellular location">
    <subcellularLocation>
        <location evidence="2">Membrane</location>
    </subcellularLocation>
    <subcellularLocation>
        <location evidence="3">Secreted</location>
    </subcellularLocation>
</comment>
<dbReference type="Pfam" id="PF08548">
    <property type="entry name" value="Peptidase_M10_C"/>
    <property type="match status" value="1"/>
</dbReference>